<reference evidence="3" key="1">
    <citation type="submission" date="2019-08" db="EMBL/GenBank/DDBJ databases">
        <authorList>
            <person name="Kucharzyk K."/>
            <person name="Murdoch R.W."/>
            <person name="Higgins S."/>
            <person name="Loffler F."/>
        </authorList>
    </citation>
    <scope>NUCLEOTIDE SEQUENCE</scope>
</reference>
<keyword evidence="1" id="KW-0175">Coiled coil</keyword>
<evidence type="ECO:0000313" key="3">
    <source>
        <dbReference type="EMBL" id="MPL54920.1"/>
    </source>
</evidence>
<dbReference type="Pfam" id="PF04233">
    <property type="entry name" value="Phage_Mu_F"/>
    <property type="match status" value="1"/>
</dbReference>
<proteinExistence type="predicted"/>
<gene>
    <name evidence="3" type="ORF">SDC9_00386</name>
</gene>
<accession>A0A644SJQ0</accession>
<feature type="domain" description="Phage head morphogenesis" evidence="2">
    <location>
        <begin position="130"/>
        <end position="194"/>
    </location>
</feature>
<evidence type="ECO:0000259" key="2">
    <source>
        <dbReference type="Pfam" id="PF04233"/>
    </source>
</evidence>
<protein>
    <recommendedName>
        <fullName evidence="2">Phage head morphogenesis domain-containing protein</fullName>
    </recommendedName>
</protein>
<comment type="caution">
    <text evidence="3">The sequence shown here is derived from an EMBL/GenBank/DDBJ whole genome shotgun (WGS) entry which is preliminary data.</text>
</comment>
<organism evidence="3">
    <name type="scientific">bioreactor metagenome</name>
    <dbReference type="NCBI Taxonomy" id="1076179"/>
    <lineage>
        <taxon>unclassified sequences</taxon>
        <taxon>metagenomes</taxon>
        <taxon>ecological metagenomes</taxon>
    </lineage>
</organism>
<dbReference type="AlphaFoldDB" id="A0A644SJQ0"/>
<feature type="coiled-coil region" evidence="1">
    <location>
        <begin position="274"/>
        <end position="301"/>
    </location>
</feature>
<dbReference type="InterPro" id="IPR006528">
    <property type="entry name" value="Phage_head_morphogenesis_dom"/>
</dbReference>
<evidence type="ECO:0000256" key="1">
    <source>
        <dbReference type="SAM" id="Coils"/>
    </source>
</evidence>
<sequence>MSDGNSDKKPIFKKVLNAAEKAFKKLHELGTYKPEDLSKIKEYKALINETANVFKLGISQEVPEEMKDYLEKDVFVFSGLKTHAQLAEARSLLKDSDGKIRPYHLFEQDVLKLNEKYNQNYLEAEWQFAQSSSQSAANWANLSDSERYNLQYRTAGDEKVRDSHASINGTTLPKSSEFWISYYPPNGWRCRCIVVLVLASKYPATDVDKATAAAEKATTQIGKNGKNKLEMFRFNPGLEKRVFPKGNSYNPQHCDGSKLNVSGLIGLSAFVLNAENERCKAKKIIENLAELNKKRKEADKKHLDWFSEKFKKGTFDTITGEQFETEVRISRANIANILKHVSDVENKTLVRDYKAILNNSEFIEEKALKIDNSKNYGKKIARGVMYYRYYDSIWNDLEITIHMEVMKNGYEQPYAIIIKK</sequence>
<name>A0A644SJQ0_9ZZZZ</name>
<dbReference type="EMBL" id="VSSQ01000001">
    <property type="protein sequence ID" value="MPL54920.1"/>
    <property type="molecule type" value="Genomic_DNA"/>
</dbReference>